<feature type="region of interest" description="Disordered" evidence="1">
    <location>
        <begin position="142"/>
        <end position="171"/>
    </location>
</feature>
<evidence type="ECO:0000256" key="1">
    <source>
        <dbReference type="SAM" id="MobiDB-lite"/>
    </source>
</evidence>
<sequence length="171" mass="19234">MWAQSLVGRLGITGRTRRNLIAPSCGGRAVMRRRGFISQTCRVVFCSSSSTCLPHYDCPRLILGCLIVWQLSLTTIDWDRLTHSRVRMGDTEQPVNDRPSRYPQKKKAVRGRQLNSRIPPCSLTHCGPFRSATSHDMNNATELLMEPPPSQPQSPPKATKALLNFSYSPQR</sequence>
<name>A0A1D8NDM5_YARLL</name>
<evidence type="ECO:0000313" key="2">
    <source>
        <dbReference type="EMBL" id="AOW03724.1"/>
    </source>
</evidence>
<dbReference type="AlphaFoldDB" id="A0A1D8NDM5"/>
<proteinExistence type="predicted"/>
<feature type="compositionally biased region" description="Pro residues" evidence="1">
    <location>
        <begin position="146"/>
        <end position="155"/>
    </location>
</feature>
<protein>
    <submittedName>
        <fullName evidence="2">Uncharacterized protein</fullName>
    </submittedName>
</protein>
<accession>A0A1D8NDM5</accession>
<gene>
    <name evidence="2" type="ORF">YALI1_D09417g</name>
</gene>
<dbReference type="VEuPathDB" id="FungiDB:YALI1_D09417g"/>
<evidence type="ECO:0000313" key="3">
    <source>
        <dbReference type="Proteomes" id="UP000182444"/>
    </source>
</evidence>
<organism evidence="2 3">
    <name type="scientific">Yarrowia lipolytica</name>
    <name type="common">Candida lipolytica</name>
    <dbReference type="NCBI Taxonomy" id="4952"/>
    <lineage>
        <taxon>Eukaryota</taxon>
        <taxon>Fungi</taxon>
        <taxon>Dikarya</taxon>
        <taxon>Ascomycota</taxon>
        <taxon>Saccharomycotina</taxon>
        <taxon>Dipodascomycetes</taxon>
        <taxon>Dipodascales</taxon>
        <taxon>Dipodascales incertae sedis</taxon>
        <taxon>Yarrowia</taxon>
    </lineage>
</organism>
<dbReference type="EMBL" id="CP017556">
    <property type="protein sequence ID" value="AOW03724.1"/>
    <property type="molecule type" value="Genomic_DNA"/>
</dbReference>
<reference evidence="2 3" key="1">
    <citation type="journal article" date="2016" name="PLoS ONE">
        <title>Sequence Assembly of Yarrowia lipolytica Strain W29/CLIB89 Shows Transposable Element Diversity.</title>
        <authorList>
            <person name="Magnan C."/>
            <person name="Yu J."/>
            <person name="Chang I."/>
            <person name="Jahn E."/>
            <person name="Kanomata Y."/>
            <person name="Wu J."/>
            <person name="Zeller M."/>
            <person name="Oakes M."/>
            <person name="Baldi P."/>
            <person name="Sandmeyer S."/>
        </authorList>
    </citation>
    <scope>NUCLEOTIDE SEQUENCE [LARGE SCALE GENOMIC DNA]</scope>
    <source>
        <strain evidence="3">CLIB89(W29)</strain>
    </source>
</reference>
<feature type="region of interest" description="Disordered" evidence="1">
    <location>
        <begin position="89"/>
        <end position="111"/>
    </location>
</feature>
<dbReference type="RefSeq" id="XP_068138747.1">
    <property type="nucleotide sequence ID" value="XM_068282646.1"/>
</dbReference>
<dbReference type="GeneID" id="94583261"/>
<dbReference type="Proteomes" id="UP000182444">
    <property type="component" value="Chromosome 1D"/>
</dbReference>